<evidence type="ECO:0000256" key="2">
    <source>
        <dbReference type="ARBA" id="ARBA00023239"/>
    </source>
</evidence>
<evidence type="ECO:0000259" key="4">
    <source>
        <dbReference type="Pfam" id="PF01965"/>
    </source>
</evidence>
<dbReference type="Gene3D" id="3.40.50.880">
    <property type="match status" value="1"/>
</dbReference>
<dbReference type="GO" id="GO:0019243">
    <property type="term" value="P:methylglyoxal catabolic process to D-lactate via S-lactoyl-glutathione"/>
    <property type="evidence" value="ECO:0007669"/>
    <property type="project" value="TreeGrafter"/>
</dbReference>
<feature type="domain" description="DJ-1/PfpI" evidence="4">
    <location>
        <begin position="30"/>
        <end position="220"/>
    </location>
</feature>
<organism evidence="5 6">
    <name type="scientific">Nocardia camponoti</name>
    <dbReference type="NCBI Taxonomy" id="1616106"/>
    <lineage>
        <taxon>Bacteria</taxon>
        <taxon>Bacillati</taxon>
        <taxon>Actinomycetota</taxon>
        <taxon>Actinomycetes</taxon>
        <taxon>Mycobacteriales</taxon>
        <taxon>Nocardiaceae</taxon>
        <taxon>Nocardia</taxon>
    </lineage>
</organism>
<keyword evidence="6" id="KW-1185">Reference proteome</keyword>
<sequence length="234" mass="24636">MAQILFVMTAADYYTLKDGTKHPSGFWGDEFTKPFEVFTHAGHAVTVATPGGVVPTVDKGSLTPEANGGAELAADVAQAIEHNVPLHNPIRLEDVKAEDWDAVFYPGGHGPMEDLSTNADSAALLVATLKSGKPLGLVCHGPAALLATAGPDGKSPFTGARLTAFSDMEEEMVGLAAKSPWLLEDRLIDMGCAYRSGQPFTPFIITDDNLYTGQNPASAGPTAEEMIKGLALPR</sequence>
<dbReference type="InterPro" id="IPR050325">
    <property type="entry name" value="Prot/Nucl_acid_deglycase"/>
</dbReference>
<dbReference type="InterPro" id="IPR002818">
    <property type="entry name" value="DJ-1/PfpI"/>
</dbReference>
<dbReference type="Proteomes" id="UP000612956">
    <property type="component" value="Unassembled WGS sequence"/>
</dbReference>
<dbReference type="CDD" id="cd03141">
    <property type="entry name" value="GATase1_Hsp31_like"/>
    <property type="match status" value="1"/>
</dbReference>
<comment type="similarity">
    <text evidence="3">Belongs to the peptidase C56 family. HSP31-like subfamily.</text>
</comment>
<dbReference type="InterPro" id="IPR029062">
    <property type="entry name" value="Class_I_gatase-like"/>
</dbReference>
<evidence type="ECO:0000256" key="3">
    <source>
        <dbReference type="ARBA" id="ARBA00038493"/>
    </source>
</evidence>
<reference evidence="5" key="2">
    <citation type="submission" date="2020-09" db="EMBL/GenBank/DDBJ databases">
        <authorList>
            <person name="Sun Q."/>
            <person name="Zhou Y."/>
        </authorList>
    </citation>
    <scope>NUCLEOTIDE SEQUENCE</scope>
    <source>
        <strain evidence="5">CGMCC 4.7278</strain>
    </source>
</reference>
<evidence type="ECO:0000256" key="1">
    <source>
        <dbReference type="ARBA" id="ARBA00023016"/>
    </source>
</evidence>
<comment type="caution">
    <text evidence="5">The sequence shown here is derived from an EMBL/GenBank/DDBJ whole genome shotgun (WGS) entry which is preliminary data.</text>
</comment>
<dbReference type="Pfam" id="PF01965">
    <property type="entry name" value="DJ-1_PfpI"/>
    <property type="match status" value="1"/>
</dbReference>
<keyword evidence="2" id="KW-0456">Lyase</keyword>
<dbReference type="GO" id="GO:0019172">
    <property type="term" value="F:glyoxalase III activity"/>
    <property type="evidence" value="ECO:0007669"/>
    <property type="project" value="TreeGrafter"/>
</dbReference>
<dbReference type="PANTHER" id="PTHR48094">
    <property type="entry name" value="PROTEIN/NUCLEIC ACID DEGLYCASE DJ-1-RELATED"/>
    <property type="match status" value="1"/>
</dbReference>
<protein>
    <submittedName>
        <fullName evidence="5">Dimethylallyltransferase</fullName>
    </submittedName>
</protein>
<dbReference type="SUPFAM" id="SSF52317">
    <property type="entry name" value="Class I glutamine amidotransferase-like"/>
    <property type="match status" value="1"/>
</dbReference>
<keyword evidence="1" id="KW-0346">Stress response</keyword>
<name>A0A917QDG9_9NOCA</name>
<evidence type="ECO:0000313" key="5">
    <source>
        <dbReference type="EMBL" id="GGK46151.1"/>
    </source>
</evidence>
<dbReference type="AlphaFoldDB" id="A0A917QDG9"/>
<gene>
    <name evidence="5" type="primary">nonF</name>
    <name evidence="5" type="ORF">GCM10011591_16950</name>
</gene>
<evidence type="ECO:0000313" key="6">
    <source>
        <dbReference type="Proteomes" id="UP000612956"/>
    </source>
</evidence>
<reference evidence="5" key="1">
    <citation type="journal article" date="2014" name="Int. J. Syst. Evol. Microbiol.">
        <title>Complete genome sequence of Corynebacterium casei LMG S-19264T (=DSM 44701T), isolated from a smear-ripened cheese.</title>
        <authorList>
            <consortium name="US DOE Joint Genome Institute (JGI-PGF)"/>
            <person name="Walter F."/>
            <person name="Albersmeier A."/>
            <person name="Kalinowski J."/>
            <person name="Ruckert C."/>
        </authorList>
    </citation>
    <scope>NUCLEOTIDE SEQUENCE</scope>
    <source>
        <strain evidence="5">CGMCC 4.7278</strain>
    </source>
</reference>
<accession>A0A917QDG9</accession>
<dbReference type="PANTHER" id="PTHR48094:SF11">
    <property type="entry name" value="GLUTATHIONE-INDEPENDENT GLYOXALASE HSP31-RELATED"/>
    <property type="match status" value="1"/>
</dbReference>
<dbReference type="RefSeq" id="WP_188828375.1">
    <property type="nucleotide sequence ID" value="NZ_BMMW01000002.1"/>
</dbReference>
<dbReference type="EMBL" id="BMMW01000002">
    <property type="protein sequence ID" value="GGK46151.1"/>
    <property type="molecule type" value="Genomic_DNA"/>
</dbReference>
<dbReference type="GO" id="GO:0005737">
    <property type="term" value="C:cytoplasm"/>
    <property type="evidence" value="ECO:0007669"/>
    <property type="project" value="TreeGrafter"/>
</dbReference>
<proteinExistence type="inferred from homology"/>